<evidence type="ECO:0000256" key="1">
    <source>
        <dbReference type="SAM" id="MobiDB-lite"/>
    </source>
</evidence>
<feature type="compositionally biased region" description="Basic and acidic residues" evidence="1">
    <location>
        <begin position="46"/>
        <end position="55"/>
    </location>
</feature>
<keyword evidence="3" id="KW-1185">Reference proteome</keyword>
<gene>
    <name evidence="2" type="ORF">GCM10010969_40780</name>
</gene>
<reference evidence="3" key="1">
    <citation type="journal article" date="2019" name="Int. J. Syst. Evol. Microbiol.">
        <title>The Global Catalogue of Microorganisms (GCM) 10K type strain sequencing project: providing services to taxonomists for standard genome sequencing and annotation.</title>
        <authorList>
            <consortium name="The Broad Institute Genomics Platform"/>
            <consortium name="The Broad Institute Genome Sequencing Center for Infectious Disease"/>
            <person name="Wu L."/>
            <person name="Ma J."/>
        </authorList>
    </citation>
    <scope>NUCLEOTIDE SEQUENCE [LARGE SCALE GENOMIC DNA]</scope>
    <source>
        <strain evidence="3">CGMCC 1.6964</strain>
    </source>
</reference>
<accession>A0ABQ2LC54</accession>
<feature type="region of interest" description="Disordered" evidence="1">
    <location>
        <begin position="1"/>
        <end position="55"/>
    </location>
</feature>
<evidence type="ECO:0000313" key="3">
    <source>
        <dbReference type="Proteomes" id="UP000606653"/>
    </source>
</evidence>
<name>A0ABQ2LC54_9BACL</name>
<protein>
    <submittedName>
        <fullName evidence="2">Uncharacterized protein</fullName>
    </submittedName>
</protein>
<proteinExistence type="predicted"/>
<dbReference type="EMBL" id="BMLN01000029">
    <property type="protein sequence ID" value="GGO09933.1"/>
    <property type="molecule type" value="Genomic_DNA"/>
</dbReference>
<evidence type="ECO:0000313" key="2">
    <source>
        <dbReference type="EMBL" id="GGO09933.1"/>
    </source>
</evidence>
<organism evidence="2 3">
    <name type="scientific">Saccharibacillus kuerlensis</name>
    <dbReference type="NCBI Taxonomy" id="459527"/>
    <lineage>
        <taxon>Bacteria</taxon>
        <taxon>Bacillati</taxon>
        <taxon>Bacillota</taxon>
        <taxon>Bacilli</taxon>
        <taxon>Bacillales</taxon>
        <taxon>Paenibacillaceae</taxon>
        <taxon>Saccharibacillus</taxon>
    </lineage>
</organism>
<sequence length="55" mass="5950">MGSENYSSEGHGLTLPRKASSQVKAPVPQTDTGGWEEYSKARGRTLVKELGKMTP</sequence>
<dbReference type="Proteomes" id="UP000606653">
    <property type="component" value="Unassembled WGS sequence"/>
</dbReference>
<comment type="caution">
    <text evidence="2">The sequence shown here is derived from an EMBL/GenBank/DDBJ whole genome shotgun (WGS) entry which is preliminary data.</text>
</comment>